<dbReference type="PANTHER" id="PTHR46070">
    <property type="entry name" value="PINSTRIPE, ISOFORM A"/>
    <property type="match status" value="1"/>
</dbReference>
<evidence type="ECO:0000313" key="6">
    <source>
        <dbReference type="WBParaSite" id="SCUD_0001587501-mRNA-1"/>
    </source>
</evidence>
<sequence>MESNQLSKTTPSSHRFSRFPWQDPYYPSTTSSSSTFSPKLLSSLNSWRMKLQVLDVRVSSNRAQNIGFARAFVRLALEKKLLSAHLTRLLMDTKLLRHLYTRYAFLRCEEEREQFLVHLLSLNAVDYFSFTRMINQTEIIYEIFICTGRKHSSGITSTANAWIKIHGHFGSTQVIKIPHGHNLIEIKVDISFVKCLPNLCFFYVSAMRRRSLSELCDIFAQYILNNLITHNLLRTFIYEKLKGQLDRLRNRNLGLLSTLQIGHDNTGSAPKWFIEFIIVHNRITNHFYLFPCYHWFGLGVEDDALERILIGEQIRIASNDPYLLFTTPLALSSDPIECLQNLPNRCLSPSLSRRNSDQKNLNSVIIHERVANAVNCLLKFFCKTNHTNTMTTSLTSLWCGEHGLVPALHLVFTYGFRSSRIFQRKMYVWDYFGM</sequence>
<proteinExistence type="predicted"/>
<evidence type="ECO:0000259" key="2">
    <source>
        <dbReference type="PROSITE" id="PS50095"/>
    </source>
</evidence>
<dbReference type="WBParaSite" id="SCUD_0001587501-mRNA-1">
    <property type="protein sequence ID" value="SCUD_0001587501-mRNA-1"/>
    <property type="gene ID" value="SCUD_0001587501"/>
</dbReference>
<gene>
    <name evidence="4" type="ORF">SCUD_LOCUS15872</name>
</gene>
<comment type="caution">
    <text evidence="1">Lacks conserved residue(s) required for the propagation of feature annotation.</text>
</comment>
<dbReference type="InterPro" id="IPR004012">
    <property type="entry name" value="Run_dom"/>
</dbReference>
<evidence type="ECO:0000256" key="1">
    <source>
        <dbReference type="PROSITE-ProRule" id="PRU00152"/>
    </source>
</evidence>
<dbReference type="Gene3D" id="2.60.60.20">
    <property type="entry name" value="PLAT/LH2 domain"/>
    <property type="match status" value="1"/>
</dbReference>
<dbReference type="SUPFAM" id="SSF140741">
    <property type="entry name" value="RUN domain-like"/>
    <property type="match status" value="1"/>
</dbReference>
<feature type="domain" description="RUN" evidence="3">
    <location>
        <begin position="1"/>
        <end position="135"/>
    </location>
</feature>
<dbReference type="Pfam" id="PF02759">
    <property type="entry name" value="RUN"/>
    <property type="match status" value="1"/>
</dbReference>
<dbReference type="InterPro" id="IPR001024">
    <property type="entry name" value="PLAT/LH2_dom"/>
</dbReference>
<dbReference type="STRING" id="6186.A0A183KLF8"/>
<dbReference type="AlphaFoldDB" id="A0A183KLF8"/>
<dbReference type="GO" id="GO:0031267">
    <property type="term" value="F:small GTPase binding"/>
    <property type="evidence" value="ECO:0007669"/>
    <property type="project" value="InterPro"/>
</dbReference>
<evidence type="ECO:0000313" key="5">
    <source>
        <dbReference type="Proteomes" id="UP000279833"/>
    </source>
</evidence>
<keyword evidence="5" id="KW-1185">Reference proteome</keyword>
<dbReference type="PROSITE" id="PS50095">
    <property type="entry name" value="PLAT"/>
    <property type="match status" value="1"/>
</dbReference>
<evidence type="ECO:0000259" key="3">
    <source>
        <dbReference type="PROSITE" id="PS50826"/>
    </source>
</evidence>
<name>A0A183KLF8_9TREM</name>
<reference evidence="4 5" key="2">
    <citation type="submission" date="2018-11" db="EMBL/GenBank/DDBJ databases">
        <authorList>
            <consortium name="Pathogen Informatics"/>
        </authorList>
    </citation>
    <scope>NUCLEOTIDE SEQUENCE [LARGE SCALE GENOMIC DNA]</scope>
    <source>
        <strain evidence="4">Dakar</strain>
        <strain evidence="5">Dakar, Senegal</strain>
    </source>
</reference>
<dbReference type="SUPFAM" id="SSF49723">
    <property type="entry name" value="Lipase/lipooxygenase domain (PLAT/LH2 domain)"/>
    <property type="match status" value="1"/>
</dbReference>
<dbReference type="PROSITE" id="PS50826">
    <property type="entry name" value="RUN"/>
    <property type="match status" value="1"/>
</dbReference>
<dbReference type="InterPro" id="IPR047278">
    <property type="entry name" value="DEN5A/B"/>
</dbReference>
<evidence type="ECO:0000313" key="4">
    <source>
        <dbReference type="EMBL" id="VDP60319.1"/>
    </source>
</evidence>
<reference evidence="6" key="1">
    <citation type="submission" date="2016-06" db="UniProtKB">
        <authorList>
            <consortium name="WormBaseParasite"/>
        </authorList>
    </citation>
    <scope>IDENTIFICATION</scope>
</reference>
<feature type="domain" description="PLAT" evidence="2">
    <location>
        <begin position="139"/>
        <end position="310"/>
    </location>
</feature>
<accession>A0A183KLF8</accession>
<dbReference type="Proteomes" id="UP000279833">
    <property type="component" value="Unassembled WGS sequence"/>
</dbReference>
<protein>
    <submittedName>
        <fullName evidence="6">RGS domain-containing protein</fullName>
    </submittedName>
</protein>
<dbReference type="PANTHER" id="PTHR46070:SF1">
    <property type="entry name" value="PINSTRIPE, ISOFORM A"/>
    <property type="match status" value="1"/>
</dbReference>
<dbReference type="SMART" id="SM00593">
    <property type="entry name" value="RUN"/>
    <property type="match status" value="1"/>
</dbReference>
<dbReference type="Gene3D" id="1.20.58.900">
    <property type="match status" value="1"/>
</dbReference>
<dbReference type="InterPro" id="IPR037213">
    <property type="entry name" value="Run_dom_sf"/>
</dbReference>
<organism evidence="6">
    <name type="scientific">Schistosoma curassoni</name>
    <dbReference type="NCBI Taxonomy" id="6186"/>
    <lineage>
        <taxon>Eukaryota</taxon>
        <taxon>Metazoa</taxon>
        <taxon>Spiralia</taxon>
        <taxon>Lophotrochozoa</taxon>
        <taxon>Platyhelminthes</taxon>
        <taxon>Trematoda</taxon>
        <taxon>Digenea</taxon>
        <taxon>Strigeidida</taxon>
        <taxon>Schistosomatoidea</taxon>
        <taxon>Schistosomatidae</taxon>
        <taxon>Schistosoma</taxon>
    </lineage>
</organism>
<dbReference type="EMBL" id="UZAK01038081">
    <property type="protein sequence ID" value="VDP60319.1"/>
    <property type="molecule type" value="Genomic_DNA"/>
</dbReference>
<dbReference type="GO" id="GO:0005085">
    <property type="term" value="F:guanyl-nucleotide exchange factor activity"/>
    <property type="evidence" value="ECO:0007669"/>
    <property type="project" value="InterPro"/>
</dbReference>
<dbReference type="InterPro" id="IPR036392">
    <property type="entry name" value="PLAT/LH2_dom_sf"/>
</dbReference>